<organism evidence="5 6">
    <name type="scientific">Camellia sinensis var. sinensis</name>
    <name type="common">China tea</name>
    <dbReference type="NCBI Taxonomy" id="542762"/>
    <lineage>
        <taxon>Eukaryota</taxon>
        <taxon>Viridiplantae</taxon>
        <taxon>Streptophyta</taxon>
        <taxon>Embryophyta</taxon>
        <taxon>Tracheophyta</taxon>
        <taxon>Spermatophyta</taxon>
        <taxon>Magnoliopsida</taxon>
        <taxon>eudicotyledons</taxon>
        <taxon>Gunneridae</taxon>
        <taxon>Pentapetalae</taxon>
        <taxon>asterids</taxon>
        <taxon>Ericales</taxon>
        <taxon>Theaceae</taxon>
        <taxon>Camellia</taxon>
    </lineage>
</organism>
<feature type="compositionally biased region" description="Basic and acidic residues" evidence="2">
    <location>
        <begin position="61"/>
        <end position="84"/>
    </location>
</feature>
<dbReference type="PANTHER" id="PTHR43049">
    <property type="entry name" value="EARLY ENDOSOME ANTIGEN"/>
    <property type="match status" value="1"/>
</dbReference>
<keyword evidence="3" id="KW-1133">Transmembrane helix</keyword>
<evidence type="ECO:0000256" key="1">
    <source>
        <dbReference type="SAM" id="Coils"/>
    </source>
</evidence>
<dbReference type="Pfam" id="PF26581">
    <property type="entry name" value="WIT1_2_N"/>
    <property type="match status" value="1"/>
</dbReference>
<dbReference type="STRING" id="542762.A0A4S4EQI3"/>
<dbReference type="PANTHER" id="PTHR43049:SF1">
    <property type="entry name" value="EARLY ENDOSOME ANTIGEN"/>
    <property type="match status" value="1"/>
</dbReference>
<keyword evidence="1" id="KW-0175">Coiled coil</keyword>
<gene>
    <name evidence="5" type="ORF">TEA_000971</name>
</gene>
<sequence length="1297" mass="146202">MEEELQASSVTPVMNVVQKTDSNADSTKITDGNLNQFSKEGMKEEEETAFEGEFIKVEKESLDVKDGLRNDAETPPAVDEKSSVERSSSNSSVSREFLETQEKVKELELELERVAGALKHSESENSQLKDEVSITKKKLEESGKSYEELELNHKKLQEQITEAEERYNLQLIGLQDALQAQDAKHKELVNVKEAFESLSLELESSRKKMQEFEQELQISSGEASKFEELHRQSGSYAESETKRALEFERLLELSKSSAKEMEDQMASLQEELKSLYKKIAENQKVEESLKSTTVELSMVQGELELSKLQVLEMEQRLASKEALVQELTQEVDLRKASECQLKEDISALEKLFSSTKEDFQVKESELEEIKLKLQEEVNSKETQVSMIQVELSKVTEEKESLEAAVAELTSNAGLMKELCNDLEMKLQLSDENFCKADSLRSQALLNIAELEQKLKSLEELHHESGYAAATAQQKNLELEDIIQASNATAEEAKSQLRELETHFIAAEQRNAELEQQINLVELKSNDAQRELREFSEKISELSATLQEIEEEKKQLSGQIQEYEDKITHLESALNLSSSRNSELELGLKNVAEKCAEHEGRANTTHQRSLELEDLIQMSRSKADDAGKKLSEMELLLEEEKSRIQELEEQVSMLEKKCGDAEAESKEHFDKISEVKLELEAFQSKASNLEIALQMANEKERALTGCLNETTDEKKNLEDAVRNSSEKLAETETLLEALRNQLDLTQQKLGSIENDFKAAGMRESEIMVKLKSAEEQLEHLGTVLEQTAVRNSELESLHESLTRDTELKLQEATANFTTRDSEAKSLYEKLKLLENQVKAYEEQIAEAAERSAFVKEELDQISMKFASSEMTNEELKRKISEAEDKAAQFFSENELLIETNTQLKSNVNELQELLNSAYAEKEAAAQQLASHMNTITELTEQHTKASELLLVAEARISEAERELEAAIQKFSQRDLEAGDLTAKLNALQSQVKMYEEQAHEAVGVAETRKIELEQTLLKLKDLEGIIEEMQNKSGQFEKEREGLADLNLKLTQELATYESKLKDLQGTTVAEKDETLEQLSSSKKLIESLTEQLTLEEEKVQSQREADSQKDFEREAALKHSFEELEAKNKVVILLEEQVKVLEQKLQLAETKSKEKNDGGGSPIELKSRDIGSTISTPSKRKSKKKLEAASAEIPSSGTHAQSTEGSPIMTLKFMLGVALVSVIIGIILGKRRLESFVSMLVEFRTTKSSFRGLSAPHSVYYRAMLSATPCPSFRTALPIWPCRLGLSIGSTELHGHD</sequence>
<feature type="coiled-coil region" evidence="1">
    <location>
        <begin position="622"/>
        <end position="754"/>
    </location>
</feature>
<name>A0A4S4EQI3_CAMSN</name>
<evidence type="ECO:0000256" key="2">
    <source>
        <dbReference type="SAM" id="MobiDB-lite"/>
    </source>
</evidence>
<feature type="region of interest" description="Disordered" evidence="2">
    <location>
        <begin position="61"/>
        <end position="97"/>
    </location>
</feature>
<feature type="transmembrane region" description="Helical" evidence="3">
    <location>
        <begin position="1209"/>
        <end position="1229"/>
    </location>
</feature>
<feature type="region of interest" description="Disordered" evidence="2">
    <location>
        <begin position="1150"/>
        <end position="1203"/>
    </location>
</feature>
<evidence type="ECO:0000313" key="5">
    <source>
        <dbReference type="EMBL" id="THG19031.1"/>
    </source>
</evidence>
<reference evidence="5 6" key="1">
    <citation type="journal article" date="2018" name="Proc. Natl. Acad. Sci. U.S.A.">
        <title>Draft genome sequence of Camellia sinensis var. sinensis provides insights into the evolution of the tea genome and tea quality.</title>
        <authorList>
            <person name="Wei C."/>
            <person name="Yang H."/>
            <person name="Wang S."/>
            <person name="Zhao J."/>
            <person name="Liu C."/>
            <person name="Gao L."/>
            <person name="Xia E."/>
            <person name="Lu Y."/>
            <person name="Tai Y."/>
            <person name="She G."/>
            <person name="Sun J."/>
            <person name="Cao H."/>
            <person name="Tong W."/>
            <person name="Gao Q."/>
            <person name="Li Y."/>
            <person name="Deng W."/>
            <person name="Jiang X."/>
            <person name="Wang W."/>
            <person name="Chen Q."/>
            <person name="Zhang S."/>
            <person name="Li H."/>
            <person name="Wu J."/>
            <person name="Wang P."/>
            <person name="Li P."/>
            <person name="Shi C."/>
            <person name="Zheng F."/>
            <person name="Jian J."/>
            <person name="Huang B."/>
            <person name="Shan D."/>
            <person name="Shi M."/>
            <person name="Fang C."/>
            <person name="Yue Y."/>
            <person name="Li F."/>
            <person name="Li D."/>
            <person name="Wei S."/>
            <person name="Han B."/>
            <person name="Jiang C."/>
            <person name="Yin Y."/>
            <person name="Xia T."/>
            <person name="Zhang Z."/>
            <person name="Bennetzen J.L."/>
            <person name="Zhao S."/>
            <person name="Wan X."/>
        </authorList>
    </citation>
    <scope>NUCLEOTIDE SEQUENCE [LARGE SCALE GENOMIC DNA]</scope>
    <source>
        <strain evidence="6">cv. Shuchazao</strain>
        <tissue evidence="5">Leaf</tissue>
    </source>
</reference>
<dbReference type="InterPro" id="IPR058610">
    <property type="entry name" value="WIT1_2_N"/>
</dbReference>
<comment type="caution">
    <text evidence="5">The sequence shown here is derived from an EMBL/GenBank/DDBJ whole genome shotgun (WGS) entry which is preliminary data.</text>
</comment>
<keyword evidence="6" id="KW-1185">Reference proteome</keyword>
<feature type="coiled-coil region" evidence="1">
    <location>
        <begin position="195"/>
        <end position="285"/>
    </location>
</feature>
<accession>A0A4S4EQI3</accession>
<dbReference type="SUPFAM" id="SSF57997">
    <property type="entry name" value="Tropomyosin"/>
    <property type="match status" value="2"/>
</dbReference>
<feature type="region of interest" description="Disordered" evidence="2">
    <location>
        <begin position="1"/>
        <end position="34"/>
    </location>
</feature>
<evidence type="ECO:0000313" key="6">
    <source>
        <dbReference type="Proteomes" id="UP000306102"/>
    </source>
</evidence>
<dbReference type="Proteomes" id="UP000306102">
    <property type="component" value="Unassembled WGS sequence"/>
</dbReference>
<feature type="domain" description="WIT1/2 N-terminal helical bundle" evidence="4">
    <location>
        <begin position="190"/>
        <end position="324"/>
    </location>
</feature>
<keyword evidence="3" id="KW-0472">Membrane</keyword>
<feature type="compositionally biased region" description="Polar residues" evidence="2">
    <location>
        <begin position="1193"/>
        <end position="1203"/>
    </location>
</feature>
<feature type="compositionally biased region" description="Low complexity" evidence="2">
    <location>
        <begin position="85"/>
        <end position="95"/>
    </location>
</feature>
<protein>
    <recommendedName>
        <fullName evidence="4">WIT1/2 N-terminal helical bundle domain-containing protein</fullName>
    </recommendedName>
</protein>
<evidence type="ECO:0000259" key="4">
    <source>
        <dbReference type="Pfam" id="PF26581"/>
    </source>
</evidence>
<dbReference type="Gene3D" id="1.20.5.170">
    <property type="match status" value="1"/>
</dbReference>
<feature type="coiled-coil region" evidence="1">
    <location>
        <begin position="356"/>
        <end position="411"/>
    </location>
</feature>
<evidence type="ECO:0000256" key="3">
    <source>
        <dbReference type="SAM" id="Phobius"/>
    </source>
</evidence>
<proteinExistence type="predicted"/>
<keyword evidence="3" id="KW-0812">Transmembrane</keyword>
<feature type="coiled-coil region" evidence="1">
    <location>
        <begin position="440"/>
        <end position="579"/>
    </location>
</feature>
<dbReference type="EMBL" id="SDRB02002695">
    <property type="protein sequence ID" value="THG19031.1"/>
    <property type="molecule type" value="Genomic_DNA"/>
</dbReference>